<comment type="caution">
    <text evidence="10">The sequence shown here is derived from an EMBL/GenBank/DDBJ whole genome shotgun (WGS) entry which is preliminary data.</text>
</comment>
<keyword evidence="5" id="KW-0288">FMN</keyword>
<evidence type="ECO:0000256" key="4">
    <source>
        <dbReference type="ARBA" id="ARBA00022630"/>
    </source>
</evidence>
<dbReference type="GO" id="GO:0006207">
    <property type="term" value="P:'de novo' pyrimidine nucleobase biosynthetic process"/>
    <property type="evidence" value="ECO:0007669"/>
    <property type="project" value="InterPro"/>
</dbReference>
<accession>A0A6L6IW68</accession>
<comment type="cofactor">
    <cofactor evidence="1">
        <name>FMN</name>
        <dbReference type="ChEBI" id="CHEBI:58210"/>
    </cofactor>
</comment>
<comment type="catalytic activity">
    <reaction evidence="9">
        <text>3 propionate 3-nitronate + 3 O2 + H2O = 3 3-oxopropanoate + 2 nitrate + nitrite + H2O2 + 3 H(+)</text>
        <dbReference type="Rhea" id="RHEA:57332"/>
        <dbReference type="ChEBI" id="CHEBI:15377"/>
        <dbReference type="ChEBI" id="CHEBI:15378"/>
        <dbReference type="ChEBI" id="CHEBI:15379"/>
        <dbReference type="ChEBI" id="CHEBI:16240"/>
        <dbReference type="ChEBI" id="CHEBI:16301"/>
        <dbReference type="ChEBI" id="CHEBI:17632"/>
        <dbReference type="ChEBI" id="CHEBI:33190"/>
        <dbReference type="ChEBI" id="CHEBI:136067"/>
    </reaction>
</comment>
<evidence type="ECO:0000256" key="8">
    <source>
        <dbReference type="ARBA" id="ARBA00031155"/>
    </source>
</evidence>
<dbReference type="EMBL" id="WMII01000004">
    <property type="protein sequence ID" value="MTH63848.1"/>
    <property type="molecule type" value="Genomic_DNA"/>
</dbReference>
<keyword evidence="7 10" id="KW-0503">Monooxygenase</keyword>
<protein>
    <recommendedName>
        <fullName evidence="8">Propionate 3-nitronate monooxygenase</fullName>
    </recommendedName>
</protein>
<gene>
    <name evidence="10" type="ORF">GL284_06150</name>
</gene>
<evidence type="ECO:0000256" key="5">
    <source>
        <dbReference type="ARBA" id="ARBA00022643"/>
    </source>
</evidence>
<proteinExistence type="inferred from homology"/>
<evidence type="ECO:0000256" key="3">
    <source>
        <dbReference type="ARBA" id="ARBA00022575"/>
    </source>
</evidence>
<name>A0A6L6IW68_9RHOB</name>
<dbReference type="PANTHER" id="PTHR42747">
    <property type="entry name" value="NITRONATE MONOOXYGENASE-RELATED"/>
    <property type="match status" value="1"/>
</dbReference>
<dbReference type="Pfam" id="PF03060">
    <property type="entry name" value="NMO"/>
    <property type="match status" value="1"/>
</dbReference>
<dbReference type="GO" id="GO:0016627">
    <property type="term" value="F:oxidoreductase activity, acting on the CH-CH group of donors"/>
    <property type="evidence" value="ECO:0007669"/>
    <property type="project" value="InterPro"/>
</dbReference>
<dbReference type="RefSeq" id="WP_155043718.1">
    <property type="nucleotide sequence ID" value="NZ_WMIH01000003.1"/>
</dbReference>
<dbReference type="PROSITE" id="PS00912">
    <property type="entry name" value="DHODEHASE_2"/>
    <property type="match status" value="1"/>
</dbReference>
<dbReference type="SUPFAM" id="SSF51412">
    <property type="entry name" value="Inosine monophosphate dehydrogenase (IMPDH)"/>
    <property type="match status" value="1"/>
</dbReference>
<organism evidence="10 11">
    <name type="scientific">Paracoccus shanxieyensis</name>
    <dbReference type="NCBI Taxonomy" id="2675752"/>
    <lineage>
        <taxon>Bacteria</taxon>
        <taxon>Pseudomonadati</taxon>
        <taxon>Pseudomonadota</taxon>
        <taxon>Alphaproteobacteria</taxon>
        <taxon>Rhodobacterales</taxon>
        <taxon>Paracoccaceae</taxon>
        <taxon>Paracoccus</taxon>
    </lineage>
</organism>
<evidence type="ECO:0000256" key="9">
    <source>
        <dbReference type="ARBA" id="ARBA00049401"/>
    </source>
</evidence>
<keyword evidence="11" id="KW-1185">Reference proteome</keyword>
<dbReference type="PANTHER" id="PTHR42747:SF3">
    <property type="entry name" value="NITRONATE MONOOXYGENASE-RELATED"/>
    <property type="match status" value="1"/>
</dbReference>
<dbReference type="InterPro" id="IPR004136">
    <property type="entry name" value="NMO"/>
</dbReference>
<evidence type="ECO:0000256" key="2">
    <source>
        <dbReference type="ARBA" id="ARBA00009881"/>
    </source>
</evidence>
<evidence type="ECO:0000313" key="11">
    <source>
        <dbReference type="Proteomes" id="UP000478740"/>
    </source>
</evidence>
<dbReference type="CDD" id="cd04730">
    <property type="entry name" value="NPD_like"/>
    <property type="match status" value="1"/>
</dbReference>
<keyword evidence="3" id="KW-0216">Detoxification</keyword>
<keyword evidence="6" id="KW-0560">Oxidoreductase</keyword>
<keyword evidence="4" id="KW-0285">Flavoprotein</keyword>
<dbReference type="Gene3D" id="3.20.20.70">
    <property type="entry name" value="Aldolase class I"/>
    <property type="match status" value="1"/>
</dbReference>
<dbReference type="GO" id="GO:0009636">
    <property type="term" value="P:response to toxic substance"/>
    <property type="evidence" value="ECO:0007669"/>
    <property type="project" value="UniProtKB-KW"/>
</dbReference>
<dbReference type="InterPro" id="IPR001295">
    <property type="entry name" value="Dihydroorotate_DH_CS"/>
</dbReference>
<dbReference type="InterPro" id="IPR013785">
    <property type="entry name" value="Aldolase_TIM"/>
</dbReference>
<comment type="similarity">
    <text evidence="2">Belongs to the nitronate monooxygenase family. NMO class I subfamily.</text>
</comment>
<evidence type="ECO:0000256" key="1">
    <source>
        <dbReference type="ARBA" id="ARBA00001917"/>
    </source>
</evidence>
<evidence type="ECO:0000256" key="7">
    <source>
        <dbReference type="ARBA" id="ARBA00023033"/>
    </source>
</evidence>
<evidence type="ECO:0000256" key="6">
    <source>
        <dbReference type="ARBA" id="ARBA00023002"/>
    </source>
</evidence>
<dbReference type="Proteomes" id="UP000478740">
    <property type="component" value="Unassembled WGS sequence"/>
</dbReference>
<dbReference type="GO" id="GO:0018580">
    <property type="term" value="F:nitronate monooxygenase activity"/>
    <property type="evidence" value="ECO:0007669"/>
    <property type="project" value="InterPro"/>
</dbReference>
<dbReference type="AlphaFoldDB" id="A0A6L6IW68"/>
<sequence length="347" mass="35777">MSLLLANLEVPVIQAPMAGAATPLLAAEVSRAGGLGALGLGASSPQDAARMMQETRQRLGSGRFGVNLFCHRPAHRDPAREAGWLEFLAPEFARHGAVPPASLHEIYPSFLQDDDMLAAVIAARPVMISFHFGLPDAARIAALRQTGAVLMASATSLSEAHAIRDAGLDAIIAQGFEAGGHRGIFDPDGPDACQPAMDLMSGFKGLGLPLIAAGGIMTGADAAHHLRAGAVAVQMGTAFLACPESAAGPDWRARLRLGRTVMTRAISGRPARGLENRLVALGMRPDAPALPDYPVAYDAAKALHAAAGGSDYAAQWAGTGAARARAMPAARLVAQLAAEIAEALQTS</sequence>
<reference evidence="10 11" key="1">
    <citation type="submission" date="2019-11" db="EMBL/GenBank/DDBJ databases">
        <authorList>
            <person name="Dong K."/>
        </authorList>
    </citation>
    <scope>NUCLEOTIDE SEQUENCE [LARGE SCALE GENOMIC DNA]</scope>
    <source>
        <strain evidence="10 11">DK608</strain>
    </source>
</reference>
<evidence type="ECO:0000313" key="10">
    <source>
        <dbReference type="EMBL" id="MTH63848.1"/>
    </source>
</evidence>